<dbReference type="RefSeq" id="WP_275423657.1">
    <property type="nucleotide sequence ID" value="NZ_BOOK01000086.1"/>
</dbReference>
<dbReference type="AlphaFoldDB" id="A0A8J3TEM1"/>
<dbReference type="EMBL" id="BOOK01000086">
    <property type="protein sequence ID" value="GII05944.1"/>
    <property type="molecule type" value="Genomic_DNA"/>
</dbReference>
<comment type="similarity">
    <text evidence="1">Belongs to the ATP-dependent AMP-binding enzyme family.</text>
</comment>
<feature type="domain" description="AMP-dependent synthetase/ligase" evidence="3">
    <location>
        <begin position="15"/>
        <end position="178"/>
    </location>
</feature>
<evidence type="ECO:0000256" key="1">
    <source>
        <dbReference type="ARBA" id="ARBA00006432"/>
    </source>
</evidence>
<protein>
    <recommendedName>
        <fullName evidence="3">AMP-dependent synthetase/ligase domain-containing protein</fullName>
    </recommendedName>
</protein>
<dbReference type="InterPro" id="IPR020845">
    <property type="entry name" value="AMP-binding_CS"/>
</dbReference>
<dbReference type="GO" id="GO:0006631">
    <property type="term" value="P:fatty acid metabolic process"/>
    <property type="evidence" value="ECO:0007669"/>
    <property type="project" value="TreeGrafter"/>
</dbReference>
<evidence type="ECO:0000313" key="5">
    <source>
        <dbReference type="Proteomes" id="UP000634476"/>
    </source>
</evidence>
<comment type="caution">
    <text evidence="4">The sequence shown here is derived from an EMBL/GenBank/DDBJ whole genome shotgun (WGS) entry which is preliminary data.</text>
</comment>
<organism evidence="4 5">
    <name type="scientific">Planobispora takensis</name>
    <dbReference type="NCBI Taxonomy" id="1367882"/>
    <lineage>
        <taxon>Bacteria</taxon>
        <taxon>Bacillati</taxon>
        <taxon>Actinomycetota</taxon>
        <taxon>Actinomycetes</taxon>
        <taxon>Streptosporangiales</taxon>
        <taxon>Streptosporangiaceae</taxon>
        <taxon>Planobispora</taxon>
    </lineage>
</organism>
<dbReference type="SUPFAM" id="SSF56801">
    <property type="entry name" value="Acetyl-CoA synthetase-like"/>
    <property type="match status" value="1"/>
</dbReference>
<keyword evidence="5" id="KW-1185">Reference proteome</keyword>
<dbReference type="InterPro" id="IPR000873">
    <property type="entry name" value="AMP-dep_synth/lig_dom"/>
</dbReference>
<dbReference type="GO" id="GO:0031956">
    <property type="term" value="F:medium-chain fatty acid-CoA ligase activity"/>
    <property type="evidence" value="ECO:0007669"/>
    <property type="project" value="TreeGrafter"/>
</dbReference>
<evidence type="ECO:0000313" key="4">
    <source>
        <dbReference type="EMBL" id="GII05944.1"/>
    </source>
</evidence>
<dbReference type="PANTHER" id="PTHR43201:SF5">
    <property type="entry name" value="MEDIUM-CHAIN ACYL-COA LIGASE ACSF2, MITOCHONDRIAL"/>
    <property type="match status" value="1"/>
</dbReference>
<dbReference type="InterPro" id="IPR042099">
    <property type="entry name" value="ANL_N_sf"/>
</dbReference>
<dbReference type="Proteomes" id="UP000634476">
    <property type="component" value="Unassembled WGS sequence"/>
</dbReference>
<dbReference type="Gene3D" id="3.40.50.12780">
    <property type="entry name" value="N-terminal domain of ligase-like"/>
    <property type="match status" value="1"/>
</dbReference>
<proteinExistence type="inferred from homology"/>
<keyword evidence="2" id="KW-0436">Ligase</keyword>
<dbReference type="PANTHER" id="PTHR43201">
    <property type="entry name" value="ACYL-COA SYNTHETASE"/>
    <property type="match status" value="1"/>
</dbReference>
<dbReference type="Pfam" id="PF00501">
    <property type="entry name" value="AMP-binding"/>
    <property type="match status" value="1"/>
</dbReference>
<sequence>MVTFADLVRARAGDEHVGLLFEDESYTWSRLVGEAERRAALALGLREPGRPFHIGVLLENVPEYVLWIFAAALSGAAVVGINPTRRGEELAGDVRHTDCRFIVTDSTGCGLLDGLRTGIPPERVLRVDTPGYRDLLARRTGAQELPEAEEGDPLLLLFTSGSTGAPKAVVCGQGRLAAIAGRGGAGGSGSGGTA</sequence>
<dbReference type="PROSITE" id="PS00455">
    <property type="entry name" value="AMP_BINDING"/>
    <property type="match status" value="1"/>
</dbReference>
<gene>
    <name evidence="4" type="ORF">Pta02_79520</name>
</gene>
<name>A0A8J3TEM1_9ACTN</name>
<evidence type="ECO:0000256" key="2">
    <source>
        <dbReference type="ARBA" id="ARBA00022598"/>
    </source>
</evidence>
<accession>A0A8J3TEM1</accession>
<evidence type="ECO:0000259" key="3">
    <source>
        <dbReference type="Pfam" id="PF00501"/>
    </source>
</evidence>
<reference evidence="4" key="1">
    <citation type="submission" date="2021-01" db="EMBL/GenBank/DDBJ databases">
        <title>Whole genome shotgun sequence of Planobispora takensis NBRC 109077.</title>
        <authorList>
            <person name="Komaki H."/>
            <person name="Tamura T."/>
        </authorList>
    </citation>
    <scope>NUCLEOTIDE SEQUENCE</scope>
    <source>
        <strain evidence="4">NBRC 109077</strain>
    </source>
</reference>